<evidence type="ECO:0000256" key="5">
    <source>
        <dbReference type="ARBA" id="ARBA00023163"/>
    </source>
</evidence>
<dbReference type="SUPFAM" id="SSF53850">
    <property type="entry name" value="Periplasmic binding protein-like II"/>
    <property type="match status" value="1"/>
</dbReference>
<dbReference type="InterPro" id="IPR005119">
    <property type="entry name" value="LysR_subst-bd"/>
</dbReference>
<dbReference type="GO" id="GO:0003677">
    <property type="term" value="F:DNA binding"/>
    <property type="evidence" value="ECO:0007669"/>
    <property type="project" value="UniProtKB-KW"/>
</dbReference>
<dbReference type="InterPro" id="IPR000847">
    <property type="entry name" value="LysR_HTH_N"/>
</dbReference>
<comment type="caution">
    <text evidence="6">The sequence shown here is derived from an EMBL/GenBank/DDBJ whole genome shotgun (WGS) entry which is preliminary data.</text>
</comment>
<dbReference type="EMBL" id="PQNQ01000010">
    <property type="protein sequence ID" value="RRQ04260.1"/>
    <property type="molecule type" value="Genomic_DNA"/>
</dbReference>
<dbReference type="PANTHER" id="PTHR30346:SF0">
    <property type="entry name" value="HCA OPERON TRANSCRIPTIONAL ACTIVATOR HCAR"/>
    <property type="match status" value="1"/>
</dbReference>
<dbReference type="SUPFAM" id="SSF46785">
    <property type="entry name" value="Winged helix' DNA-binding domain"/>
    <property type="match status" value="1"/>
</dbReference>
<dbReference type="InterPro" id="IPR036388">
    <property type="entry name" value="WH-like_DNA-bd_sf"/>
</dbReference>
<dbReference type="Gene3D" id="3.40.190.10">
    <property type="entry name" value="Periplasmic binding protein-like II"/>
    <property type="match status" value="2"/>
</dbReference>
<dbReference type="PANTHER" id="PTHR30346">
    <property type="entry name" value="TRANSCRIPTIONAL DUAL REGULATOR HCAR-RELATED"/>
    <property type="match status" value="1"/>
</dbReference>
<dbReference type="GeneID" id="60808769"/>
<dbReference type="Pfam" id="PF03466">
    <property type="entry name" value="LysR_substrate"/>
    <property type="match status" value="1"/>
</dbReference>
<dbReference type="PROSITE" id="PS50931">
    <property type="entry name" value="HTH_LYSR"/>
    <property type="match status" value="1"/>
</dbReference>
<keyword evidence="3" id="KW-0238">DNA-binding</keyword>
<keyword evidence="2" id="KW-0805">Transcription regulation</keyword>
<sequence length="304" mass="32588">MSDWTLRQARYFLAVVDHGSVSAAAREEHLSQGALSMAVAQLESALGVQLLVRGRARPATPTAAGLRFADRLRPILDLADEAGAAARGPDGDPTADLTGELVVGASMTLSPRVFPPLLEALRDRHPRLRTRIAELTPGELEDRVLTGEVDVGFCYHRQLTRDLAVHRIGEVSLHAVLPADHPLAGRRGVTVTELAGLPVILPALSPTTRLLTTLLEQHGPAPDVRWTSVNQETVRAMVGRGLGFTLVSTVPGTAETFDGRRVAYVPLVGAEHRNALVAVTDPRRRPTRAVTETVAVMRGLPSSP</sequence>
<evidence type="ECO:0000256" key="4">
    <source>
        <dbReference type="ARBA" id="ARBA00023159"/>
    </source>
</evidence>
<name>A0A3R8PNH1_9CORY</name>
<protein>
    <submittedName>
        <fullName evidence="6">Uncharacterized protein</fullName>
    </submittedName>
</protein>
<dbReference type="Proteomes" id="UP000278422">
    <property type="component" value="Unassembled WGS sequence"/>
</dbReference>
<comment type="similarity">
    <text evidence="1">Belongs to the LysR transcriptional regulatory family.</text>
</comment>
<evidence type="ECO:0000313" key="7">
    <source>
        <dbReference type="Proteomes" id="UP000278422"/>
    </source>
</evidence>
<evidence type="ECO:0000256" key="2">
    <source>
        <dbReference type="ARBA" id="ARBA00023015"/>
    </source>
</evidence>
<dbReference type="GO" id="GO:0032993">
    <property type="term" value="C:protein-DNA complex"/>
    <property type="evidence" value="ECO:0007669"/>
    <property type="project" value="TreeGrafter"/>
</dbReference>
<dbReference type="OrthoDB" id="9803735at2"/>
<dbReference type="InterPro" id="IPR036390">
    <property type="entry name" value="WH_DNA-bd_sf"/>
</dbReference>
<dbReference type="RefSeq" id="WP_125174872.1">
    <property type="nucleotide sequence ID" value="NZ_JALGIV010000004.1"/>
</dbReference>
<keyword evidence="7" id="KW-1185">Reference proteome</keyword>
<dbReference type="PRINTS" id="PR00039">
    <property type="entry name" value="HTHLYSR"/>
</dbReference>
<organism evidence="6 7">
    <name type="scientific">Corynebacterium bovis</name>
    <dbReference type="NCBI Taxonomy" id="36808"/>
    <lineage>
        <taxon>Bacteria</taxon>
        <taxon>Bacillati</taxon>
        <taxon>Actinomycetota</taxon>
        <taxon>Actinomycetes</taxon>
        <taxon>Mycobacteriales</taxon>
        <taxon>Corynebacteriaceae</taxon>
        <taxon>Corynebacterium</taxon>
    </lineage>
</organism>
<keyword evidence="4" id="KW-0010">Activator</keyword>
<evidence type="ECO:0000256" key="1">
    <source>
        <dbReference type="ARBA" id="ARBA00009437"/>
    </source>
</evidence>
<evidence type="ECO:0000313" key="6">
    <source>
        <dbReference type="EMBL" id="RRQ04260.1"/>
    </source>
</evidence>
<keyword evidence="5" id="KW-0804">Transcription</keyword>
<dbReference type="Gene3D" id="1.10.10.10">
    <property type="entry name" value="Winged helix-like DNA-binding domain superfamily/Winged helix DNA-binding domain"/>
    <property type="match status" value="1"/>
</dbReference>
<accession>A0A3R8PNH1</accession>
<gene>
    <name evidence="6" type="ORF">CXF42_05015</name>
</gene>
<dbReference type="AlphaFoldDB" id="A0A3R8PNH1"/>
<dbReference type="GO" id="GO:0003700">
    <property type="term" value="F:DNA-binding transcription factor activity"/>
    <property type="evidence" value="ECO:0007669"/>
    <property type="project" value="InterPro"/>
</dbReference>
<reference evidence="6 7" key="1">
    <citation type="submission" date="2018-01" db="EMBL/GenBank/DDBJ databases">
        <title>Twenty Corynebacterium bovis Genomes.</title>
        <authorList>
            <person name="Gulvik C.A."/>
        </authorList>
    </citation>
    <scope>NUCLEOTIDE SEQUENCE [LARGE SCALE GENOMIC DNA]</scope>
    <source>
        <strain evidence="6 7">16-2004</strain>
    </source>
</reference>
<dbReference type="Pfam" id="PF00126">
    <property type="entry name" value="HTH_1"/>
    <property type="match status" value="1"/>
</dbReference>
<evidence type="ECO:0000256" key="3">
    <source>
        <dbReference type="ARBA" id="ARBA00023125"/>
    </source>
</evidence>
<proteinExistence type="inferred from homology"/>